<dbReference type="SUPFAM" id="SSF50182">
    <property type="entry name" value="Sm-like ribonucleoproteins"/>
    <property type="match status" value="1"/>
</dbReference>
<dbReference type="InterPro" id="IPR010920">
    <property type="entry name" value="LSM_dom_sf"/>
</dbReference>
<evidence type="ECO:0000313" key="7">
    <source>
        <dbReference type="EMBL" id="QQM67616.1"/>
    </source>
</evidence>
<dbReference type="InterPro" id="IPR006685">
    <property type="entry name" value="MscS_channel_2nd"/>
</dbReference>
<dbReference type="PANTHER" id="PTHR30566:SF25">
    <property type="entry name" value="INNER MEMBRANE PROTEIN"/>
    <property type="match status" value="1"/>
</dbReference>
<evidence type="ECO:0000256" key="5">
    <source>
        <dbReference type="SAM" id="Phobius"/>
    </source>
</evidence>
<evidence type="ECO:0000256" key="2">
    <source>
        <dbReference type="ARBA" id="ARBA00022692"/>
    </source>
</evidence>
<dbReference type="Gene3D" id="1.10.287.1260">
    <property type="match status" value="1"/>
</dbReference>
<evidence type="ECO:0000256" key="1">
    <source>
        <dbReference type="ARBA" id="ARBA00004370"/>
    </source>
</evidence>
<keyword evidence="8" id="KW-1185">Reference proteome</keyword>
<feature type="transmembrane region" description="Helical" evidence="5">
    <location>
        <begin position="181"/>
        <end position="200"/>
    </location>
</feature>
<dbReference type="EMBL" id="CP066802">
    <property type="protein sequence ID" value="QQM67616.1"/>
    <property type="molecule type" value="Genomic_DNA"/>
</dbReference>
<gene>
    <name evidence="7" type="ORF">JG540_01605</name>
</gene>
<feature type="transmembrane region" description="Helical" evidence="5">
    <location>
        <begin position="76"/>
        <end position="93"/>
    </location>
</feature>
<evidence type="ECO:0000256" key="4">
    <source>
        <dbReference type="ARBA" id="ARBA00023136"/>
    </source>
</evidence>
<evidence type="ECO:0000256" key="3">
    <source>
        <dbReference type="ARBA" id="ARBA00022989"/>
    </source>
</evidence>
<sequence>MLHVATPTPTPSPGPVEEAAEVVVQAGLSLLYVAWRVGAGALLGLAAAAALALVLSVLGRRRALLAEFRKYSRSTLYLGGALTGAWLGLQYAYLDHLAPDWVALVSRLLLAGVVLAGAGVVVALVKAVEASIVTAVEDDGDLRRANRIKTQAQVLRRVIQVVIVVCGLAGAAMVFPSARLAMGSLLASAGLVSVIAGLAAQSTLGNVFAGLQLAATDAIRVGDVVKADLDQGTVEEITLTYVVVRIWDDRRVIYPSSHFTTNPFSNLSRRGTQLTGTVSMQLDFRVPVERLRAELERVVAQAPGWDGREASLQVTDAVAGVVTVRIVLSGRDTSSVFDLQCYVREHLLTWLQMEVPEALPRTRVVVEADPGVDARAALEAASGGAAAGLPGARPL</sequence>
<name>A0A7T7M9X2_9ACTO</name>
<reference evidence="7 8" key="1">
    <citation type="submission" date="2020-12" db="EMBL/GenBank/DDBJ databases">
        <authorList>
            <person name="Zhou J."/>
        </authorList>
    </citation>
    <scope>NUCLEOTIDE SEQUENCE [LARGE SCALE GENOMIC DNA]</scope>
    <source>
        <strain evidence="7 8">CCUG 61299</strain>
    </source>
</reference>
<dbReference type="GO" id="GO:0055085">
    <property type="term" value="P:transmembrane transport"/>
    <property type="evidence" value="ECO:0007669"/>
    <property type="project" value="InterPro"/>
</dbReference>
<dbReference type="InterPro" id="IPR023408">
    <property type="entry name" value="MscS_beta-dom_sf"/>
</dbReference>
<feature type="domain" description="Mechanosensitive ion channel MscS" evidence="6">
    <location>
        <begin position="203"/>
        <end position="269"/>
    </location>
</feature>
<keyword evidence="2 5" id="KW-0812">Transmembrane</keyword>
<dbReference type="AlphaFoldDB" id="A0A7T7M9X2"/>
<dbReference type="KEGG" id="awe:JG540_01605"/>
<protein>
    <submittedName>
        <fullName evidence="7">Mechanosensitive ion channel</fullName>
    </submittedName>
</protein>
<organism evidence="7 8">
    <name type="scientific">Actinomyces weissii</name>
    <dbReference type="NCBI Taxonomy" id="675090"/>
    <lineage>
        <taxon>Bacteria</taxon>
        <taxon>Bacillati</taxon>
        <taxon>Actinomycetota</taxon>
        <taxon>Actinomycetes</taxon>
        <taxon>Actinomycetales</taxon>
        <taxon>Actinomycetaceae</taxon>
        <taxon>Actinomyces</taxon>
    </lineage>
</organism>
<feature type="transmembrane region" description="Helical" evidence="5">
    <location>
        <begin position="154"/>
        <end position="175"/>
    </location>
</feature>
<keyword evidence="4 5" id="KW-0472">Membrane</keyword>
<dbReference type="Pfam" id="PF00924">
    <property type="entry name" value="MS_channel_2nd"/>
    <property type="match status" value="1"/>
</dbReference>
<dbReference type="RefSeq" id="WP_200276342.1">
    <property type="nucleotide sequence ID" value="NZ_CP066802.1"/>
</dbReference>
<feature type="transmembrane region" description="Helical" evidence="5">
    <location>
        <begin position="105"/>
        <end position="125"/>
    </location>
</feature>
<keyword evidence="3 5" id="KW-1133">Transmembrane helix</keyword>
<dbReference type="GO" id="GO:0016020">
    <property type="term" value="C:membrane"/>
    <property type="evidence" value="ECO:0007669"/>
    <property type="project" value="UniProtKB-SubCell"/>
</dbReference>
<accession>A0A7T7M9X2</accession>
<dbReference type="Gene3D" id="2.30.30.60">
    <property type="match status" value="1"/>
</dbReference>
<dbReference type="Proteomes" id="UP000595895">
    <property type="component" value="Chromosome"/>
</dbReference>
<evidence type="ECO:0000313" key="8">
    <source>
        <dbReference type="Proteomes" id="UP000595895"/>
    </source>
</evidence>
<evidence type="ECO:0000259" key="6">
    <source>
        <dbReference type="Pfam" id="PF00924"/>
    </source>
</evidence>
<comment type="subcellular location">
    <subcellularLocation>
        <location evidence="1">Membrane</location>
    </subcellularLocation>
</comment>
<feature type="transmembrane region" description="Helical" evidence="5">
    <location>
        <begin position="33"/>
        <end position="55"/>
    </location>
</feature>
<proteinExistence type="predicted"/>
<dbReference type="PANTHER" id="PTHR30566">
    <property type="entry name" value="YNAI-RELATED MECHANOSENSITIVE ION CHANNEL"/>
    <property type="match status" value="1"/>
</dbReference>